<accession>A0A1G5K9U8</accession>
<dbReference type="RefSeq" id="WP_090923132.1">
    <property type="nucleotide sequence ID" value="NZ_FMVM01000014.1"/>
</dbReference>
<evidence type="ECO:0000256" key="1">
    <source>
        <dbReference type="ARBA" id="ARBA00006336"/>
    </source>
</evidence>
<dbReference type="InterPro" id="IPR050272">
    <property type="entry name" value="Isochorismatase-like_hydrls"/>
</dbReference>
<dbReference type="STRING" id="582692.SAMN05720606_11422"/>
<gene>
    <name evidence="4" type="ORF">SAMN05720606_11422</name>
</gene>
<dbReference type="AlphaFoldDB" id="A0A1G5K9U8"/>
<dbReference type="InterPro" id="IPR000868">
    <property type="entry name" value="Isochorismatase-like_dom"/>
</dbReference>
<keyword evidence="5" id="KW-1185">Reference proteome</keyword>
<dbReference type="SUPFAM" id="SSF52499">
    <property type="entry name" value="Isochorismatase-like hydrolases"/>
    <property type="match status" value="1"/>
</dbReference>
<dbReference type="Proteomes" id="UP000198538">
    <property type="component" value="Unassembled WGS sequence"/>
</dbReference>
<protein>
    <submittedName>
        <fullName evidence="4">Nicotinamidase-related amidase</fullName>
    </submittedName>
</protein>
<evidence type="ECO:0000256" key="2">
    <source>
        <dbReference type="ARBA" id="ARBA00022801"/>
    </source>
</evidence>
<evidence type="ECO:0000313" key="5">
    <source>
        <dbReference type="Proteomes" id="UP000198538"/>
    </source>
</evidence>
<keyword evidence="2" id="KW-0378">Hydrolase</keyword>
<evidence type="ECO:0000313" key="4">
    <source>
        <dbReference type="EMBL" id="SCY97412.1"/>
    </source>
</evidence>
<dbReference type="GO" id="GO:0016787">
    <property type="term" value="F:hydrolase activity"/>
    <property type="evidence" value="ECO:0007669"/>
    <property type="project" value="UniProtKB-KW"/>
</dbReference>
<dbReference type="PANTHER" id="PTHR43540">
    <property type="entry name" value="PEROXYUREIDOACRYLATE/UREIDOACRYLATE AMIDOHYDROLASE-RELATED"/>
    <property type="match status" value="1"/>
</dbReference>
<proteinExistence type="inferred from homology"/>
<sequence>MKKCLIVLDVQRGLTIQRDVSATVSKIESVMATFERKNWPIVFTKHVDEQDEESSLYRGKADYLEIVVDTKQHLVLEKNKPSAFSNSKLEKWLCDQQVEHVFIVGFNMEYCCLFTAITAEHEGFKVTLIEDASGTVNTEETYEMEGLDIPDFIGSILNWSGCIEVLYTDEFSEVYSQGVEK</sequence>
<feature type="domain" description="Isochorismatase-like" evidence="3">
    <location>
        <begin position="4"/>
        <end position="140"/>
    </location>
</feature>
<organism evidence="4 5">
    <name type="scientific">Paenibacillus polysaccharolyticus</name>
    <dbReference type="NCBI Taxonomy" id="582692"/>
    <lineage>
        <taxon>Bacteria</taxon>
        <taxon>Bacillati</taxon>
        <taxon>Bacillota</taxon>
        <taxon>Bacilli</taxon>
        <taxon>Bacillales</taxon>
        <taxon>Paenibacillaceae</taxon>
        <taxon>Paenibacillus</taxon>
    </lineage>
</organism>
<dbReference type="Pfam" id="PF00857">
    <property type="entry name" value="Isochorismatase"/>
    <property type="match status" value="1"/>
</dbReference>
<dbReference type="InterPro" id="IPR036380">
    <property type="entry name" value="Isochorismatase-like_sf"/>
</dbReference>
<reference evidence="5" key="1">
    <citation type="submission" date="2016-10" db="EMBL/GenBank/DDBJ databases">
        <authorList>
            <person name="Varghese N."/>
            <person name="Submissions S."/>
        </authorList>
    </citation>
    <scope>NUCLEOTIDE SEQUENCE [LARGE SCALE GENOMIC DNA]</scope>
    <source>
        <strain evidence="5">BL9</strain>
    </source>
</reference>
<dbReference type="EMBL" id="FMVM01000014">
    <property type="protein sequence ID" value="SCY97412.1"/>
    <property type="molecule type" value="Genomic_DNA"/>
</dbReference>
<name>A0A1G5K9U8_9BACL</name>
<evidence type="ECO:0000259" key="3">
    <source>
        <dbReference type="Pfam" id="PF00857"/>
    </source>
</evidence>
<comment type="similarity">
    <text evidence="1">Belongs to the isochorismatase family.</text>
</comment>
<dbReference type="Gene3D" id="3.40.50.850">
    <property type="entry name" value="Isochorismatase-like"/>
    <property type="match status" value="1"/>
</dbReference>